<reference evidence="2 3" key="1">
    <citation type="submission" date="2017-06" db="EMBL/GenBank/DDBJ databases">
        <title>Complete genome sequence of Paenibacillus donghaensis KCTC 13049T isolated from East Sea sediment, South Korea.</title>
        <authorList>
            <person name="Jung B.K."/>
            <person name="Hong S.-J."/>
            <person name="Shin J.-H."/>
        </authorList>
    </citation>
    <scope>NUCLEOTIDE SEQUENCE [LARGE SCALE GENOMIC DNA]</scope>
    <source>
        <strain evidence="2 3">KCTC 13049</strain>
    </source>
</reference>
<organism evidence="2 3">
    <name type="scientific">Paenibacillus donghaensis</name>
    <dbReference type="NCBI Taxonomy" id="414771"/>
    <lineage>
        <taxon>Bacteria</taxon>
        <taxon>Bacillati</taxon>
        <taxon>Bacillota</taxon>
        <taxon>Bacilli</taxon>
        <taxon>Bacillales</taxon>
        <taxon>Paenibacillaceae</taxon>
        <taxon>Paenibacillus</taxon>
    </lineage>
</organism>
<dbReference type="EMBL" id="CP021780">
    <property type="protein sequence ID" value="ASA21284.1"/>
    <property type="molecule type" value="Genomic_DNA"/>
</dbReference>
<dbReference type="SUPFAM" id="SSF46955">
    <property type="entry name" value="Putative DNA-binding domain"/>
    <property type="match status" value="1"/>
</dbReference>
<dbReference type="NCBIfam" id="TIGR01764">
    <property type="entry name" value="excise"/>
    <property type="match status" value="1"/>
</dbReference>
<dbReference type="KEGG" id="pdh:B9T62_11100"/>
<dbReference type="InterPro" id="IPR010093">
    <property type="entry name" value="SinI_DNA-bd"/>
</dbReference>
<accession>A0A2Z2K7X4</accession>
<dbReference type="Proteomes" id="UP000249890">
    <property type="component" value="Chromosome"/>
</dbReference>
<dbReference type="AlphaFoldDB" id="A0A2Z2K7X4"/>
<dbReference type="RefSeq" id="WP_087915297.1">
    <property type="nucleotide sequence ID" value="NZ_CP021780.1"/>
</dbReference>
<name>A0A2Z2K7X4_9BACL</name>
<protein>
    <recommendedName>
        <fullName evidence="1">Helix-turn-helix domain-containing protein</fullName>
    </recommendedName>
</protein>
<evidence type="ECO:0000259" key="1">
    <source>
        <dbReference type="Pfam" id="PF12728"/>
    </source>
</evidence>
<gene>
    <name evidence="2" type="ORF">B9T62_11100</name>
</gene>
<evidence type="ECO:0000313" key="3">
    <source>
        <dbReference type="Proteomes" id="UP000249890"/>
    </source>
</evidence>
<dbReference type="Pfam" id="PF12728">
    <property type="entry name" value="HTH_17"/>
    <property type="match status" value="1"/>
</dbReference>
<proteinExistence type="predicted"/>
<sequence>MRNQRARRNTPTEIIQQAAPTYAMPELVERKPEFDPQQFMQQLGQMVLQQQTQQPRPQTLDVKEAAEYLRISAWSVYDMCRTKSLPFFKIRSRIFFRRHELERWISENTNQCGMER</sequence>
<dbReference type="GO" id="GO:0003677">
    <property type="term" value="F:DNA binding"/>
    <property type="evidence" value="ECO:0007669"/>
    <property type="project" value="InterPro"/>
</dbReference>
<feature type="domain" description="Helix-turn-helix" evidence="1">
    <location>
        <begin position="60"/>
        <end position="108"/>
    </location>
</feature>
<dbReference type="InterPro" id="IPR041657">
    <property type="entry name" value="HTH_17"/>
</dbReference>
<dbReference type="InterPro" id="IPR009061">
    <property type="entry name" value="DNA-bd_dom_put_sf"/>
</dbReference>
<evidence type="ECO:0000313" key="2">
    <source>
        <dbReference type="EMBL" id="ASA21284.1"/>
    </source>
</evidence>
<dbReference type="OrthoDB" id="9933958at2"/>
<keyword evidence="3" id="KW-1185">Reference proteome</keyword>